<evidence type="ECO:0000256" key="1">
    <source>
        <dbReference type="SAM" id="Phobius"/>
    </source>
</evidence>
<keyword evidence="1" id="KW-0472">Membrane</keyword>
<proteinExistence type="predicted"/>
<protein>
    <submittedName>
        <fullName evidence="2">Uncharacterized protein</fullName>
    </submittedName>
</protein>
<keyword evidence="1" id="KW-0812">Transmembrane</keyword>
<evidence type="ECO:0000313" key="2">
    <source>
        <dbReference type="EMBL" id="CDW45410.1"/>
    </source>
</evidence>
<sequence>MYISKRRRFEVPTNTSIFFYSFLITFVSILPEG</sequence>
<dbReference type="EMBL" id="HACA01028049">
    <property type="protein sequence ID" value="CDW45410.1"/>
    <property type="molecule type" value="Transcribed_RNA"/>
</dbReference>
<name>A0A0K2V537_LEPSM</name>
<reference evidence="2" key="1">
    <citation type="submission" date="2014-05" db="EMBL/GenBank/DDBJ databases">
        <authorList>
            <person name="Chronopoulou M."/>
        </authorList>
    </citation>
    <scope>NUCLEOTIDE SEQUENCE</scope>
    <source>
        <tissue evidence="2">Whole organism</tissue>
    </source>
</reference>
<dbReference type="AlphaFoldDB" id="A0A0K2V537"/>
<accession>A0A0K2V537</accession>
<feature type="transmembrane region" description="Helical" evidence="1">
    <location>
        <begin position="12"/>
        <end position="30"/>
    </location>
</feature>
<keyword evidence="1" id="KW-1133">Transmembrane helix</keyword>
<organism evidence="2">
    <name type="scientific">Lepeophtheirus salmonis</name>
    <name type="common">Salmon louse</name>
    <name type="synonym">Caligus salmonis</name>
    <dbReference type="NCBI Taxonomy" id="72036"/>
    <lineage>
        <taxon>Eukaryota</taxon>
        <taxon>Metazoa</taxon>
        <taxon>Ecdysozoa</taxon>
        <taxon>Arthropoda</taxon>
        <taxon>Crustacea</taxon>
        <taxon>Multicrustacea</taxon>
        <taxon>Hexanauplia</taxon>
        <taxon>Copepoda</taxon>
        <taxon>Siphonostomatoida</taxon>
        <taxon>Caligidae</taxon>
        <taxon>Lepeophtheirus</taxon>
    </lineage>
</organism>